<dbReference type="AlphaFoldDB" id="A0A158CF09"/>
<evidence type="ECO:0000313" key="6">
    <source>
        <dbReference type="EMBL" id="SAK80958.1"/>
    </source>
</evidence>
<comment type="subcellular location">
    <subcellularLocation>
        <location evidence="5">Cell membrane</location>
        <topology evidence="5">Multi-pass membrane protein</topology>
    </subcellularLocation>
    <subcellularLocation>
        <location evidence="1">Membrane</location>
        <topology evidence="1">Multi-pass membrane protein</topology>
    </subcellularLocation>
</comment>
<dbReference type="EMBL" id="FCOE02000020">
    <property type="protein sequence ID" value="SAK80958.1"/>
    <property type="molecule type" value="Genomic_DNA"/>
</dbReference>
<keyword evidence="2 5" id="KW-0812">Transmembrane</keyword>
<feature type="transmembrane region" description="Helical" evidence="5">
    <location>
        <begin position="76"/>
        <end position="97"/>
    </location>
</feature>
<dbReference type="OrthoDB" id="9807082at2"/>
<dbReference type="RefSeq" id="WP_061177498.1">
    <property type="nucleotide sequence ID" value="NZ_FCOE02000020.1"/>
</dbReference>
<keyword evidence="5" id="KW-1003">Cell membrane</keyword>
<dbReference type="Proteomes" id="UP000054911">
    <property type="component" value="Unassembled WGS sequence"/>
</dbReference>
<evidence type="ECO:0000256" key="1">
    <source>
        <dbReference type="ARBA" id="ARBA00004141"/>
    </source>
</evidence>
<proteinExistence type="inferred from homology"/>
<feature type="transmembrane region" description="Helical" evidence="5">
    <location>
        <begin position="141"/>
        <end position="174"/>
    </location>
</feature>
<protein>
    <recommendedName>
        <fullName evidence="5">Probable membrane transporter protein</fullName>
    </recommendedName>
</protein>
<dbReference type="InterPro" id="IPR051598">
    <property type="entry name" value="TSUP/Inactive_protease-like"/>
</dbReference>
<accession>A0A158CF09</accession>
<feature type="transmembrane region" description="Helical" evidence="5">
    <location>
        <begin position="232"/>
        <end position="254"/>
    </location>
</feature>
<organism evidence="6 7">
    <name type="scientific">Caballeronia pedi</name>
    <dbReference type="NCBI Taxonomy" id="1777141"/>
    <lineage>
        <taxon>Bacteria</taxon>
        <taxon>Pseudomonadati</taxon>
        <taxon>Pseudomonadota</taxon>
        <taxon>Betaproteobacteria</taxon>
        <taxon>Burkholderiales</taxon>
        <taxon>Burkholderiaceae</taxon>
        <taxon>Caballeronia</taxon>
    </lineage>
</organism>
<name>A0A158CF09_9BURK</name>
<evidence type="ECO:0000256" key="5">
    <source>
        <dbReference type="RuleBase" id="RU363041"/>
    </source>
</evidence>
<comment type="similarity">
    <text evidence="5">Belongs to the 4-toluene sulfonate uptake permease (TSUP) (TC 2.A.102) family.</text>
</comment>
<keyword evidence="4 5" id="KW-0472">Membrane</keyword>
<sequence length="258" mass="26643">MAFTPETIVIVIVAGLFCGFLNTVASSGSAVSLPVLMAVGLHAVAANATNRVPVLVGALAATVGLAREGAIPWKRALIVAAPLTLGAAVGALLSELMPSHDLRLAIVAAVVVALILVLTKLKNLLTSASDSDVRLDWKPMSLLFIVGIWTGFIVLDSGTYMLLVLVLTCGITLVEANAIKNLATLTTTVVAMAIFAAHQSIDWKTGGIMALGSVAGGLLGARLAISEQARRWIVGLLVVVIVGELIHLGMGYYATIVS</sequence>
<evidence type="ECO:0000256" key="4">
    <source>
        <dbReference type="ARBA" id="ARBA00023136"/>
    </source>
</evidence>
<dbReference type="InterPro" id="IPR002781">
    <property type="entry name" value="TM_pro_TauE-like"/>
</dbReference>
<evidence type="ECO:0000313" key="7">
    <source>
        <dbReference type="Proteomes" id="UP000054911"/>
    </source>
</evidence>
<feature type="transmembrane region" description="Helical" evidence="5">
    <location>
        <begin position="104"/>
        <end position="121"/>
    </location>
</feature>
<keyword evidence="7" id="KW-1185">Reference proteome</keyword>
<feature type="transmembrane region" description="Helical" evidence="5">
    <location>
        <begin position="207"/>
        <end position="225"/>
    </location>
</feature>
<comment type="caution">
    <text evidence="6">The sequence shown here is derived from an EMBL/GenBank/DDBJ whole genome shotgun (WGS) entry which is preliminary data.</text>
</comment>
<gene>
    <name evidence="6" type="ORF">AWB80_05134</name>
</gene>
<dbReference type="PANTHER" id="PTHR43701:SF2">
    <property type="entry name" value="MEMBRANE TRANSPORTER PROTEIN YJNA-RELATED"/>
    <property type="match status" value="1"/>
</dbReference>
<evidence type="ECO:0000256" key="3">
    <source>
        <dbReference type="ARBA" id="ARBA00022989"/>
    </source>
</evidence>
<keyword evidence="3 5" id="KW-1133">Transmembrane helix</keyword>
<dbReference type="Pfam" id="PF01925">
    <property type="entry name" value="TauE"/>
    <property type="match status" value="1"/>
</dbReference>
<evidence type="ECO:0000256" key="2">
    <source>
        <dbReference type="ARBA" id="ARBA00022692"/>
    </source>
</evidence>
<dbReference type="PANTHER" id="PTHR43701">
    <property type="entry name" value="MEMBRANE TRANSPORTER PROTEIN MJ0441-RELATED"/>
    <property type="match status" value="1"/>
</dbReference>
<dbReference type="GO" id="GO:0005886">
    <property type="term" value="C:plasma membrane"/>
    <property type="evidence" value="ECO:0007669"/>
    <property type="project" value="UniProtKB-SubCell"/>
</dbReference>
<reference evidence="6" key="1">
    <citation type="submission" date="2016-01" db="EMBL/GenBank/DDBJ databases">
        <authorList>
            <person name="Peeters C."/>
        </authorList>
    </citation>
    <scope>NUCLEOTIDE SEQUENCE [LARGE SCALE GENOMIC DNA]</scope>
    <source>
        <strain evidence="6">LMG 29323</strain>
    </source>
</reference>
<feature type="transmembrane region" description="Helical" evidence="5">
    <location>
        <begin position="181"/>
        <end position="201"/>
    </location>
</feature>
<dbReference type="STRING" id="1777141.AWB80_05134"/>